<dbReference type="HAMAP" id="MF_00358">
    <property type="entry name" value="Ribosomal_bS21"/>
    <property type="match status" value="1"/>
</dbReference>
<name>A0A654M6F6_9FLAO</name>
<evidence type="ECO:0000313" key="7">
    <source>
        <dbReference type="EMBL" id="ALP70150.1"/>
    </source>
</evidence>
<dbReference type="Pfam" id="PF01165">
    <property type="entry name" value="Ribosomal_S21"/>
    <property type="match status" value="1"/>
</dbReference>
<dbReference type="Gene3D" id="1.20.5.1150">
    <property type="entry name" value="Ribosomal protein S8"/>
    <property type="match status" value="1"/>
</dbReference>
<dbReference type="RefSeq" id="WP_020931677.1">
    <property type="nucleotide sequence ID" value="NZ_CP013212.1"/>
</dbReference>
<dbReference type="SMR" id="A0A654M6F6"/>
<keyword evidence="3 5" id="KW-0687">Ribonucleoprotein</keyword>
<comment type="similarity">
    <text evidence="1 5 6">Belongs to the bacterial ribosomal protein bS21 family.</text>
</comment>
<protein>
    <recommendedName>
        <fullName evidence="4 5">Small ribosomal subunit protein bS21</fullName>
    </recommendedName>
</protein>
<organism evidence="7 8">
    <name type="scientific">Candidatus Karelsulcia muelleri</name>
    <dbReference type="NCBI Taxonomy" id="336810"/>
    <lineage>
        <taxon>Bacteria</taxon>
        <taxon>Pseudomonadati</taxon>
        <taxon>Bacteroidota</taxon>
        <taxon>Flavobacteriia</taxon>
        <taxon>Flavobacteriales</taxon>
        <taxon>Candidatus Karelsulcia</taxon>
    </lineage>
</organism>
<accession>A0A654M6F6</accession>
<evidence type="ECO:0000256" key="4">
    <source>
        <dbReference type="ARBA" id="ARBA00035135"/>
    </source>
</evidence>
<gene>
    <name evidence="5" type="primary">rpsU</name>
    <name evidence="7" type="ORF">ASU30_084</name>
</gene>
<dbReference type="PRINTS" id="PR00976">
    <property type="entry name" value="RIBOSOMALS21"/>
</dbReference>
<reference evidence="7 8" key="2">
    <citation type="journal article" date="2016" name="Genome Announc.">
        <title>Complete Genome Sequences of the Obligate Symbionts 'Candidatus Sulcia muelleri' and 'Ca. Nasuia deltocephalinicola' from the Pestiferous Leafhopper Macrosteles quadripunctulatus (Hemiptera: Cicadellidae).</title>
        <authorList>
            <person name="Bennett G.M."/>
            <person name="Abba S."/>
            <person name="Kube M."/>
            <person name="Marzachi C."/>
        </authorList>
    </citation>
    <scope>NUCLEOTIDE SEQUENCE [LARGE SCALE GENOMIC DNA]</scope>
    <source>
        <strain evidence="7 8">PUNC</strain>
    </source>
</reference>
<evidence type="ECO:0000256" key="3">
    <source>
        <dbReference type="ARBA" id="ARBA00023274"/>
    </source>
</evidence>
<dbReference type="NCBIfam" id="TIGR00030">
    <property type="entry name" value="S21p"/>
    <property type="match status" value="1"/>
</dbReference>
<evidence type="ECO:0000256" key="2">
    <source>
        <dbReference type="ARBA" id="ARBA00022980"/>
    </source>
</evidence>
<reference evidence="8" key="1">
    <citation type="submission" date="2015-11" db="EMBL/GenBank/DDBJ databases">
        <title>Complete genome sequences of the obligate symbionts Candidatus Sulcia muelleri and Candidatus Nasuia deltocephalinicola from the pestiferous leafhopper, Macrosteles quadripunctulatus (Hemiptera: Cicadellidae).</title>
        <authorList>
            <person name="Bennett G.M."/>
            <person name="Abba S."/>
            <person name="Kube M."/>
            <person name="Marzachi C."/>
        </authorList>
    </citation>
    <scope>NUCLEOTIDE SEQUENCE [LARGE SCALE GENOMIC DNA]</scope>
    <source>
        <strain evidence="8">PUNC</strain>
    </source>
</reference>
<dbReference type="GO" id="GO:0003735">
    <property type="term" value="F:structural constituent of ribosome"/>
    <property type="evidence" value="ECO:0007669"/>
    <property type="project" value="InterPro"/>
</dbReference>
<keyword evidence="2 5" id="KW-0689">Ribosomal protein</keyword>
<dbReference type="InterPro" id="IPR038380">
    <property type="entry name" value="Ribosomal_bS21_sf"/>
</dbReference>
<sequence length="65" mass="7997">MKLITYVKEGESIDRVLKKCKQKFDKARIIRKLRERQQYIKPSERKRKILAKAKYREFRKLLADD</sequence>
<evidence type="ECO:0000256" key="1">
    <source>
        <dbReference type="ARBA" id="ARBA00006640"/>
    </source>
</evidence>
<dbReference type="InterPro" id="IPR001911">
    <property type="entry name" value="Ribosomal_bS21"/>
</dbReference>
<dbReference type="GO" id="GO:0005840">
    <property type="term" value="C:ribosome"/>
    <property type="evidence" value="ECO:0007669"/>
    <property type="project" value="UniProtKB-KW"/>
</dbReference>
<evidence type="ECO:0000256" key="5">
    <source>
        <dbReference type="HAMAP-Rule" id="MF_00358"/>
    </source>
</evidence>
<evidence type="ECO:0000256" key="6">
    <source>
        <dbReference type="RuleBase" id="RU000667"/>
    </source>
</evidence>
<dbReference type="Proteomes" id="UP000055698">
    <property type="component" value="Chromosome"/>
</dbReference>
<dbReference type="GO" id="GO:1990904">
    <property type="term" value="C:ribonucleoprotein complex"/>
    <property type="evidence" value="ECO:0007669"/>
    <property type="project" value="UniProtKB-KW"/>
</dbReference>
<proteinExistence type="inferred from homology"/>
<dbReference type="GO" id="GO:0006412">
    <property type="term" value="P:translation"/>
    <property type="evidence" value="ECO:0007669"/>
    <property type="project" value="UniProtKB-UniRule"/>
</dbReference>
<dbReference type="GeneID" id="75050230"/>
<evidence type="ECO:0000313" key="8">
    <source>
        <dbReference type="Proteomes" id="UP000055698"/>
    </source>
</evidence>
<dbReference type="EMBL" id="CP013212">
    <property type="protein sequence ID" value="ALP70150.1"/>
    <property type="molecule type" value="Genomic_DNA"/>
</dbReference>
<dbReference type="AlphaFoldDB" id="A0A654M6F6"/>